<gene>
    <name evidence="2" type="ORF">TCMB3V08_LOCUS6783</name>
</gene>
<dbReference type="GO" id="GO:0031083">
    <property type="term" value="C:BLOC-1 complex"/>
    <property type="evidence" value="ECO:0007669"/>
    <property type="project" value="TreeGrafter"/>
</dbReference>
<dbReference type="PROSITE" id="PS50092">
    <property type="entry name" value="TSP1"/>
    <property type="match status" value="1"/>
</dbReference>
<feature type="region of interest" description="Disordered" evidence="1">
    <location>
        <begin position="536"/>
        <end position="561"/>
    </location>
</feature>
<evidence type="ECO:0000256" key="1">
    <source>
        <dbReference type="SAM" id="MobiDB-lite"/>
    </source>
</evidence>
<proteinExistence type="predicted"/>
<name>A0A7R9J8Z2_TIMCA</name>
<sequence>MSDSPINRFRKVSANPSVGKSPQIAITNKNKIETTAKGEPKLFHKASKEGGGCGNSSAMRRILNAKENISPSKVVHMDAGQPQIHGRSQINGRRMNKIVKKPRTVDFKTSKESDTIRNIKEGNYNQISLIHGNDHNNFRRKHTNKRLLDSIWLMECLQQADENSYLDYWEDYGEKKPNVLELSDEMVNKRIMNQPFNNPNNQPTLYFGADAFEKVQKPVLAEDDSENLLLVGKLSSELQSKFVKPVEYTQSTGEAADVKSRYQAEMNEPELHKSDVSEYTNDRQSDKTRLSQLLEDINILPSSDSFDAQPLKLSGNVNGLNQQINLHNQLKEQIIQVPDNALQTLFKGNQQNTNFGVDHGSIEKMASLKDSLHQLDRADDIHKYLRDGKPRNIKFSHRGNPHHRVFGEGITPVLVQEIMDDSKEPGVDDTQTGSTTNDKGVSRQFSSLDLIPLADPLSESSIDNKEYIDEDNDYFNAPLEYEDEEILNKVNEDVLTNVFGEDEQRNERERYLGGTSESKDKIHTKEEFNGDYIGTKIGDEYDDVDEKDKEDDQDENAKDEAVKNKVWDNWSKWTACSVTCGFGKRTRHRNCVSGMCAKGENEVQGVSTKPSLLSRQKRSSLRKRQGRVARILSTWMPGYKSSSHEASTPSAVEGMTQPFFLPRFHFTFQNRSSALLAPAEETIEDILTRLEEFESLVDMVKNDPSYDLSQPVIDIAACKEELNALCERIDSLETFVGKVSRDMDVVESHLDAAKAEIGGSDETFKNMLKPLFFVSVELNTTSALANYATEAEDSPHARVFKSYVTIPYWLCERQMRQSRDTAAVASRLCSLSHCRYHPLSLYVADHSACILGTSCLLGHKSHKELLMEKEVTKKKPDPAPPVPAKSPTYEPPKLFRTADYFNIHSKTDNK</sequence>
<dbReference type="InterPro" id="IPR000884">
    <property type="entry name" value="TSP1_rpt"/>
</dbReference>
<dbReference type="InterPro" id="IPR024857">
    <property type="entry name" value="Cappuccino"/>
</dbReference>
<accession>A0A7R9J8Z2</accession>
<dbReference type="SUPFAM" id="SSF82895">
    <property type="entry name" value="TSP-1 type 1 repeat"/>
    <property type="match status" value="1"/>
</dbReference>
<evidence type="ECO:0000313" key="2">
    <source>
        <dbReference type="EMBL" id="CAD7574163.1"/>
    </source>
</evidence>
<feature type="compositionally biased region" description="Acidic residues" evidence="1">
    <location>
        <begin position="540"/>
        <end position="554"/>
    </location>
</feature>
<dbReference type="AlphaFoldDB" id="A0A7R9J8Z2"/>
<dbReference type="EMBL" id="OE182132">
    <property type="protein sequence ID" value="CAD7574163.1"/>
    <property type="molecule type" value="Genomic_DNA"/>
</dbReference>
<feature type="region of interest" description="Disordered" evidence="1">
    <location>
        <begin position="871"/>
        <end position="891"/>
    </location>
</feature>
<reference evidence="2" key="1">
    <citation type="submission" date="2020-11" db="EMBL/GenBank/DDBJ databases">
        <authorList>
            <person name="Tran Van P."/>
        </authorList>
    </citation>
    <scope>NUCLEOTIDE SEQUENCE</scope>
</reference>
<dbReference type="PANTHER" id="PTHR16230">
    <property type="entry name" value="CAPPUCCINO"/>
    <property type="match status" value="1"/>
</dbReference>
<organism evidence="2">
    <name type="scientific">Timema californicum</name>
    <name type="common">California timema</name>
    <name type="synonym">Walking stick</name>
    <dbReference type="NCBI Taxonomy" id="61474"/>
    <lineage>
        <taxon>Eukaryota</taxon>
        <taxon>Metazoa</taxon>
        <taxon>Ecdysozoa</taxon>
        <taxon>Arthropoda</taxon>
        <taxon>Hexapoda</taxon>
        <taxon>Insecta</taxon>
        <taxon>Pterygota</taxon>
        <taxon>Neoptera</taxon>
        <taxon>Polyneoptera</taxon>
        <taxon>Phasmatodea</taxon>
        <taxon>Timematodea</taxon>
        <taxon>Timematoidea</taxon>
        <taxon>Timematidae</taxon>
        <taxon>Timema</taxon>
    </lineage>
</organism>
<feature type="region of interest" description="Disordered" evidence="1">
    <location>
        <begin position="1"/>
        <end position="22"/>
    </location>
</feature>
<dbReference type="SMART" id="SM00209">
    <property type="entry name" value="TSP1"/>
    <property type="match status" value="1"/>
</dbReference>
<dbReference type="Pfam" id="PF00090">
    <property type="entry name" value="TSP_1"/>
    <property type="match status" value="1"/>
</dbReference>
<protein>
    <submittedName>
        <fullName evidence="2">(California timema) hypothetical protein</fullName>
    </submittedName>
</protein>
<dbReference type="Gene3D" id="2.20.100.10">
    <property type="entry name" value="Thrombospondin type-1 (TSP1) repeat"/>
    <property type="match status" value="1"/>
</dbReference>
<dbReference type="PANTHER" id="PTHR16230:SF3">
    <property type="entry name" value="BIOGENESIS OF LYSOSOMAL ORGANELLES COMPLEX-1, SUBUNIT 4, CAPPUCCINO"/>
    <property type="match status" value="1"/>
</dbReference>
<dbReference type="InterPro" id="IPR036383">
    <property type="entry name" value="TSP1_rpt_sf"/>
</dbReference>